<keyword evidence="4" id="KW-0274">FAD</keyword>
<comment type="similarity">
    <text evidence="2">Belongs to the class-III pyridine nucleotide-disulfide oxidoreductase family.</text>
</comment>
<dbReference type="Gene3D" id="3.50.50.60">
    <property type="entry name" value="FAD/NAD(P)-binding domain"/>
    <property type="match status" value="2"/>
</dbReference>
<dbReference type="SUPFAM" id="SSF55424">
    <property type="entry name" value="FAD/NAD-linked reductases, dimerisation (C-terminal) domain"/>
    <property type="match status" value="1"/>
</dbReference>
<gene>
    <name evidence="9" type="ORF">CWS01_16520</name>
</gene>
<evidence type="ECO:0000259" key="8">
    <source>
        <dbReference type="Pfam" id="PF07992"/>
    </source>
</evidence>
<dbReference type="Proteomes" id="UP000233375">
    <property type="component" value="Unassembled WGS sequence"/>
</dbReference>
<evidence type="ECO:0000256" key="2">
    <source>
        <dbReference type="ARBA" id="ARBA00009130"/>
    </source>
</evidence>
<comment type="cofactor">
    <cofactor evidence="1">
        <name>FAD</name>
        <dbReference type="ChEBI" id="CHEBI:57692"/>
    </cofactor>
</comment>
<dbReference type="Gene3D" id="3.30.390.30">
    <property type="match status" value="1"/>
</dbReference>
<keyword evidence="6" id="KW-0676">Redox-active center</keyword>
<dbReference type="InterPro" id="IPR036188">
    <property type="entry name" value="FAD/NAD-bd_sf"/>
</dbReference>
<evidence type="ECO:0000313" key="10">
    <source>
        <dbReference type="Proteomes" id="UP000233375"/>
    </source>
</evidence>
<evidence type="ECO:0000313" key="9">
    <source>
        <dbReference type="EMBL" id="PKG22526.1"/>
    </source>
</evidence>
<dbReference type="PRINTS" id="PR00411">
    <property type="entry name" value="PNDRDTASEI"/>
</dbReference>
<dbReference type="OrthoDB" id="9802028at2"/>
<evidence type="ECO:0000256" key="6">
    <source>
        <dbReference type="ARBA" id="ARBA00023284"/>
    </source>
</evidence>
<evidence type="ECO:0000256" key="5">
    <source>
        <dbReference type="ARBA" id="ARBA00023002"/>
    </source>
</evidence>
<dbReference type="InterPro" id="IPR050260">
    <property type="entry name" value="FAD-bd_OxRdtase"/>
</dbReference>
<reference evidence="9 10" key="1">
    <citation type="journal article" date="2003" name="Int. J. Syst. Evol. Microbiol.">
        <title>Bacillus nealsonii sp. nov., isolated from a spacecraft-assembly facility, whose spores are gamma-radiation resistant.</title>
        <authorList>
            <person name="Venkateswaran K."/>
            <person name="Kempf M."/>
            <person name="Chen F."/>
            <person name="Satomi M."/>
            <person name="Nicholson W."/>
            <person name="Kern R."/>
        </authorList>
    </citation>
    <scope>NUCLEOTIDE SEQUENCE [LARGE SCALE GENOMIC DNA]</scope>
    <source>
        <strain evidence="9 10">FO-92</strain>
    </source>
</reference>
<dbReference type="RefSeq" id="WP_101178280.1">
    <property type="nucleotide sequence ID" value="NZ_PISE01000040.1"/>
</dbReference>
<keyword evidence="10" id="KW-1185">Reference proteome</keyword>
<dbReference type="Pfam" id="PF07992">
    <property type="entry name" value="Pyr_redox_2"/>
    <property type="match status" value="1"/>
</dbReference>
<proteinExistence type="inferred from homology"/>
<feature type="domain" description="Pyridine nucleotide-disulphide oxidoreductase dimerisation" evidence="7">
    <location>
        <begin position="332"/>
        <end position="430"/>
    </location>
</feature>
<dbReference type="InterPro" id="IPR016156">
    <property type="entry name" value="FAD/NAD-linked_Rdtase_dimer_sf"/>
</dbReference>
<sequence length="458" mass="50427">MKVIVIGCTHAGTAAVKTLAKLNNNIDITVYEKNNNVSFLSCGIALYVGGVAKDVNQLFYSSPDELTSLGAKMFMEHEVLEINSEKKQVIVKDLQTGKEKVDTYDKLVMTTGSWPIVPPIEGINLDNILLSKNFNQANEIIAKAKDIKHITVIGAGYIGVELVEAFALNGKQVTLIDGEDRILNKYLDKEFTDIVETEFAARNIELALQQTVVKFEGNEQGKVTKVVTTKGEYQTDLVILCVGFRPNTALLKGKVDLLPNGAIKINEYMQSSDPNIYAAGDSCAVNYNPTGEQVYIPLATNAVRMGTLVGYNLAGQKLKYMGTQGTSGLHIFGYNMASTGLTEVSAAVANIAYEKVEIAENNRPEFMPSYDPVQLKVLFDKDTRQILGAQIISKADMTQMINTLSVCIQTKMTIDELGFIDFFFQPHFNKPWNTLNQAGLVALETNKEKNGKMAEYIK</sequence>
<dbReference type="EMBL" id="PISE01000040">
    <property type="protein sequence ID" value="PKG22526.1"/>
    <property type="molecule type" value="Genomic_DNA"/>
</dbReference>
<organism evidence="9 10">
    <name type="scientific">Niallia nealsonii</name>
    <dbReference type="NCBI Taxonomy" id="115979"/>
    <lineage>
        <taxon>Bacteria</taxon>
        <taxon>Bacillati</taxon>
        <taxon>Bacillota</taxon>
        <taxon>Bacilli</taxon>
        <taxon>Bacillales</taxon>
        <taxon>Bacillaceae</taxon>
        <taxon>Niallia</taxon>
    </lineage>
</organism>
<evidence type="ECO:0000259" key="7">
    <source>
        <dbReference type="Pfam" id="PF02852"/>
    </source>
</evidence>
<dbReference type="PANTHER" id="PTHR43429">
    <property type="entry name" value="PYRIDINE NUCLEOTIDE-DISULFIDE OXIDOREDUCTASE DOMAIN-CONTAINING"/>
    <property type="match status" value="1"/>
</dbReference>
<dbReference type="InterPro" id="IPR023753">
    <property type="entry name" value="FAD/NAD-binding_dom"/>
</dbReference>
<accession>A0A2N0YZ28</accession>
<dbReference type="InterPro" id="IPR004099">
    <property type="entry name" value="Pyr_nucl-diS_OxRdtase_dimer"/>
</dbReference>
<comment type="caution">
    <text evidence="9">The sequence shown here is derived from an EMBL/GenBank/DDBJ whole genome shotgun (WGS) entry which is preliminary data.</text>
</comment>
<keyword evidence="5" id="KW-0560">Oxidoreductase</keyword>
<evidence type="ECO:0000256" key="4">
    <source>
        <dbReference type="ARBA" id="ARBA00022827"/>
    </source>
</evidence>
<dbReference type="PRINTS" id="PR00368">
    <property type="entry name" value="FADPNR"/>
</dbReference>
<evidence type="ECO:0000256" key="1">
    <source>
        <dbReference type="ARBA" id="ARBA00001974"/>
    </source>
</evidence>
<dbReference type="Pfam" id="PF02852">
    <property type="entry name" value="Pyr_redox_dim"/>
    <property type="match status" value="1"/>
</dbReference>
<protein>
    <submittedName>
        <fullName evidence="9">NADH oxidase</fullName>
    </submittedName>
</protein>
<dbReference type="GO" id="GO:0016491">
    <property type="term" value="F:oxidoreductase activity"/>
    <property type="evidence" value="ECO:0007669"/>
    <property type="project" value="UniProtKB-KW"/>
</dbReference>
<name>A0A2N0YZ28_9BACI</name>
<dbReference type="SUPFAM" id="SSF51905">
    <property type="entry name" value="FAD/NAD(P)-binding domain"/>
    <property type="match status" value="1"/>
</dbReference>
<keyword evidence="3" id="KW-0285">Flavoprotein</keyword>
<feature type="domain" description="FAD/NAD(P)-binding" evidence="8">
    <location>
        <begin position="1"/>
        <end position="306"/>
    </location>
</feature>
<dbReference type="PANTHER" id="PTHR43429:SF1">
    <property type="entry name" value="NAD(P)H SULFUR OXIDOREDUCTASE (COA-DEPENDENT)"/>
    <property type="match status" value="1"/>
</dbReference>
<evidence type="ECO:0000256" key="3">
    <source>
        <dbReference type="ARBA" id="ARBA00022630"/>
    </source>
</evidence>
<dbReference type="AlphaFoldDB" id="A0A2N0YZ28"/>